<dbReference type="SMART" id="SM00866">
    <property type="entry name" value="UTRA"/>
    <property type="match status" value="1"/>
</dbReference>
<evidence type="ECO:0000256" key="3">
    <source>
        <dbReference type="ARBA" id="ARBA00023163"/>
    </source>
</evidence>
<evidence type="ECO:0000256" key="2">
    <source>
        <dbReference type="ARBA" id="ARBA00023125"/>
    </source>
</evidence>
<keyword evidence="1" id="KW-0805">Transcription regulation</keyword>
<dbReference type="InterPro" id="IPR000524">
    <property type="entry name" value="Tscrpt_reg_HTH_GntR"/>
</dbReference>
<dbReference type="Gene3D" id="3.40.1410.10">
    <property type="entry name" value="Chorismate lyase-like"/>
    <property type="match status" value="1"/>
</dbReference>
<dbReference type="GO" id="GO:0003677">
    <property type="term" value="F:DNA binding"/>
    <property type="evidence" value="ECO:0007669"/>
    <property type="project" value="UniProtKB-KW"/>
</dbReference>
<evidence type="ECO:0000256" key="1">
    <source>
        <dbReference type="ARBA" id="ARBA00023015"/>
    </source>
</evidence>
<dbReference type="InterPro" id="IPR036390">
    <property type="entry name" value="WH_DNA-bd_sf"/>
</dbReference>
<protein>
    <submittedName>
        <fullName evidence="5">GntR family transcriptional regulator</fullName>
    </submittedName>
</protein>
<sequence length="245" mass="26903">MAPRVRREPPPFVQITDHFRQQIQDGVLTQDTKLPPIAKIADDWGVATATASKAIKQLQAEGYVRSSTQGTFVDLGQKQTTGPDRLQMLRVGGSGFRPGERVEIVSAGLVPAPAEVADTLGMEEGAQAIRRQRRYLDDQGTVALSTSWLPGDFAEAAPELIETGPLPKMTFGLVEERTGRRAVRRRDLVELRPVPEDAAELLGMEAGTQALTMSNYYWDQHGSMTEYATDFFGAGRQLSAEYDLP</sequence>
<dbReference type="InterPro" id="IPR011663">
    <property type="entry name" value="UTRA"/>
</dbReference>
<dbReference type="Pfam" id="PF07702">
    <property type="entry name" value="UTRA"/>
    <property type="match status" value="1"/>
</dbReference>
<dbReference type="EMBL" id="JAAIKT010000037">
    <property type="protein sequence ID" value="NEW73905.1"/>
    <property type="molecule type" value="Genomic_DNA"/>
</dbReference>
<dbReference type="PANTHER" id="PTHR44846:SF17">
    <property type="entry name" value="GNTR-FAMILY TRANSCRIPTIONAL REGULATOR"/>
    <property type="match status" value="1"/>
</dbReference>
<proteinExistence type="predicted"/>
<comment type="caution">
    <text evidence="5">The sequence shown here is derived from an EMBL/GenBank/DDBJ whole genome shotgun (WGS) entry which is preliminary data.</text>
</comment>
<dbReference type="SUPFAM" id="SSF64288">
    <property type="entry name" value="Chorismate lyase-like"/>
    <property type="match status" value="1"/>
</dbReference>
<dbReference type="PANTHER" id="PTHR44846">
    <property type="entry name" value="MANNOSYL-D-GLYCERATE TRANSPORT/METABOLISM SYSTEM REPRESSOR MNGR-RELATED"/>
    <property type="match status" value="1"/>
</dbReference>
<dbReference type="SMART" id="SM00345">
    <property type="entry name" value="HTH_GNTR"/>
    <property type="match status" value="1"/>
</dbReference>
<evidence type="ECO:0000313" key="5">
    <source>
        <dbReference type="EMBL" id="NEW73905.1"/>
    </source>
</evidence>
<dbReference type="InterPro" id="IPR036388">
    <property type="entry name" value="WH-like_DNA-bd_sf"/>
</dbReference>
<dbReference type="Gene3D" id="1.10.10.10">
    <property type="entry name" value="Winged helix-like DNA-binding domain superfamily/Winged helix DNA-binding domain"/>
    <property type="match status" value="1"/>
</dbReference>
<dbReference type="Pfam" id="PF00392">
    <property type="entry name" value="GntR"/>
    <property type="match status" value="1"/>
</dbReference>
<keyword evidence="2" id="KW-0238">DNA-binding</keyword>
<dbReference type="GO" id="GO:0045892">
    <property type="term" value="P:negative regulation of DNA-templated transcription"/>
    <property type="evidence" value="ECO:0007669"/>
    <property type="project" value="TreeGrafter"/>
</dbReference>
<evidence type="ECO:0000259" key="4">
    <source>
        <dbReference type="PROSITE" id="PS50949"/>
    </source>
</evidence>
<dbReference type="Proteomes" id="UP000476310">
    <property type="component" value="Unassembled WGS sequence"/>
</dbReference>
<organism evidence="5 6">
    <name type="scientific">Streptomyces rhizosphaericus</name>
    <dbReference type="NCBI Taxonomy" id="114699"/>
    <lineage>
        <taxon>Bacteria</taxon>
        <taxon>Bacillati</taxon>
        <taxon>Actinomycetota</taxon>
        <taxon>Actinomycetes</taxon>
        <taxon>Kitasatosporales</taxon>
        <taxon>Streptomycetaceae</taxon>
        <taxon>Streptomyces</taxon>
        <taxon>Streptomyces violaceusniger group</taxon>
    </lineage>
</organism>
<dbReference type="SUPFAM" id="SSF46785">
    <property type="entry name" value="Winged helix' DNA-binding domain"/>
    <property type="match status" value="1"/>
</dbReference>
<name>A0A6G4AKN8_9ACTN</name>
<reference evidence="5" key="1">
    <citation type="submission" date="2020-02" db="EMBL/GenBank/DDBJ databases">
        <title>A new Streptomyces sp. for controlling soil-borne diseases.</title>
        <authorList>
            <person name="Li X."/>
            <person name="Tian Y."/>
            <person name="Gao K."/>
        </authorList>
    </citation>
    <scope>NUCLEOTIDE SEQUENCE [LARGE SCALE GENOMIC DNA]</scope>
    <source>
        <strain evidence="5">0250</strain>
    </source>
</reference>
<dbReference type="AlphaFoldDB" id="A0A6G4AKN8"/>
<dbReference type="InterPro" id="IPR050679">
    <property type="entry name" value="Bact_HTH_transcr_reg"/>
</dbReference>
<gene>
    <name evidence="5" type="ORF">G4H13_26960</name>
</gene>
<accession>A0A6G4AKN8</accession>
<dbReference type="GO" id="GO:0003700">
    <property type="term" value="F:DNA-binding transcription factor activity"/>
    <property type="evidence" value="ECO:0007669"/>
    <property type="project" value="InterPro"/>
</dbReference>
<dbReference type="InterPro" id="IPR028978">
    <property type="entry name" value="Chorismate_lyase_/UTRA_dom_sf"/>
</dbReference>
<dbReference type="CDD" id="cd07377">
    <property type="entry name" value="WHTH_GntR"/>
    <property type="match status" value="1"/>
</dbReference>
<keyword evidence="6" id="KW-1185">Reference proteome</keyword>
<feature type="domain" description="HTH gntR-type" evidence="4">
    <location>
        <begin position="9"/>
        <end position="76"/>
    </location>
</feature>
<evidence type="ECO:0000313" key="6">
    <source>
        <dbReference type="Proteomes" id="UP000476310"/>
    </source>
</evidence>
<keyword evidence="3" id="KW-0804">Transcription</keyword>
<dbReference type="PROSITE" id="PS50949">
    <property type="entry name" value="HTH_GNTR"/>
    <property type="match status" value="1"/>
</dbReference>